<sequence length="44" mass="4993">MSQGASLSSGAFKEATYKTVYKRVQKCLRMLEILNMGKFYGNEL</sequence>
<comment type="caution">
    <text evidence="1">The sequence shown here is derived from an EMBL/GenBank/DDBJ whole genome shotgun (WGS) entry which is preliminary data.</text>
</comment>
<organism evidence="1 2">
    <name type="scientific">Gardnerella vaginalis</name>
    <dbReference type="NCBI Taxonomy" id="2702"/>
    <lineage>
        <taxon>Bacteria</taxon>
        <taxon>Bacillati</taxon>
        <taxon>Actinomycetota</taxon>
        <taxon>Actinomycetes</taxon>
        <taxon>Bifidobacteriales</taxon>
        <taxon>Bifidobacteriaceae</taxon>
        <taxon>Gardnerella</taxon>
    </lineage>
</organism>
<dbReference type="Proteomes" id="UP000258379">
    <property type="component" value="Unassembled WGS sequence"/>
</dbReference>
<accession>A0A2I1KP16</accession>
<dbReference type="EMBL" id="NNRU01000001">
    <property type="protein sequence ID" value="RFT30393.1"/>
    <property type="molecule type" value="Genomic_DNA"/>
</dbReference>
<evidence type="ECO:0000313" key="2">
    <source>
        <dbReference type="Proteomes" id="UP000258379"/>
    </source>
</evidence>
<name>A0A2I1KP16_GARVA</name>
<gene>
    <name evidence="1" type="ORF">CG405_00270</name>
</gene>
<evidence type="ECO:0000313" key="1">
    <source>
        <dbReference type="EMBL" id="RFT30393.1"/>
    </source>
</evidence>
<reference evidence="1 2" key="1">
    <citation type="submission" date="2017-07" db="EMBL/GenBank/DDBJ databases">
        <title>A comparative genomics approach to explaining the enigmatic role of Gardnerella vaginalis in the vaginal microbiome.</title>
        <authorList>
            <person name="Vancuren S.J."/>
            <person name="Hill J.E."/>
        </authorList>
    </citation>
    <scope>NUCLEOTIDE SEQUENCE [LARGE SCALE GENOMIC DNA]</scope>
    <source>
        <strain evidence="1 2">WP023</strain>
    </source>
</reference>
<protein>
    <submittedName>
        <fullName evidence="1">Uncharacterized protein</fullName>
    </submittedName>
</protein>
<dbReference type="AlphaFoldDB" id="A0A2I1KP16"/>
<proteinExistence type="predicted"/>